<feature type="transmembrane region" description="Helical" evidence="5">
    <location>
        <begin position="50"/>
        <end position="73"/>
    </location>
</feature>
<dbReference type="Pfam" id="PF01758">
    <property type="entry name" value="SBF"/>
    <property type="match status" value="1"/>
</dbReference>
<name>A0A161R2L9_9BRAD</name>
<feature type="transmembrane region" description="Helical" evidence="5">
    <location>
        <begin position="273"/>
        <end position="295"/>
    </location>
</feature>
<keyword evidence="2 5" id="KW-0812">Transmembrane</keyword>
<dbReference type="STRING" id="943830.A4A58_06670"/>
<accession>A0A161R2L9</accession>
<keyword evidence="4 5" id="KW-0472">Membrane</keyword>
<sequence>MAGAAIDDILLNISPGGQMALGIVLALIMYGVALDLRVADFVDMFRRPAAPLAGLAAQLILLPAVTWAITMVLKPQPSIALGMMVVAACPGGNISNLITHMARGNTALSVSMTGISSLLASVTTPLNILFWAGLNPQTAALLRQVSVDPVSFIGSTVLLLGVPMVAGLLTVRHLPGLADRLRRPLQILSFVFLIGFILAATITNWRYISVFATAVLPFVVLHNAIAVALGWGVAKILGLSDYDTRALTIEVSMHNSGLGLALILTQFDGLGGAALVAAGWGVWHLVSGWALAAWWKRRDPHPARIEGAA</sequence>
<feature type="transmembrane region" description="Helical" evidence="5">
    <location>
        <begin position="183"/>
        <end position="202"/>
    </location>
</feature>
<keyword evidence="3 5" id="KW-1133">Transmembrane helix</keyword>
<evidence type="ECO:0000256" key="3">
    <source>
        <dbReference type="ARBA" id="ARBA00022989"/>
    </source>
</evidence>
<dbReference type="OrthoDB" id="9806785at2"/>
<dbReference type="InterPro" id="IPR004710">
    <property type="entry name" value="Bilac:Na_transpt"/>
</dbReference>
<feature type="transmembrane region" description="Helical" evidence="5">
    <location>
        <begin position="20"/>
        <end position="38"/>
    </location>
</feature>
<dbReference type="GO" id="GO:0016020">
    <property type="term" value="C:membrane"/>
    <property type="evidence" value="ECO:0007669"/>
    <property type="project" value="UniProtKB-SubCell"/>
</dbReference>
<feature type="transmembrane region" description="Helical" evidence="5">
    <location>
        <begin position="79"/>
        <end position="98"/>
    </location>
</feature>
<dbReference type="PANTHER" id="PTHR10361:SF28">
    <property type="entry name" value="P3 PROTEIN-RELATED"/>
    <property type="match status" value="1"/>
</dbReference>
<comment type="caution">
    <text evidence="6">The sequence shown here is derived from an EMBL/GenBank/DDBJ whole genome shotgun (WGS) entry which is preliminary data.</text>
</comment>
<dbReference type="PANTHER" id="PTHR10361">
    <property type="entry name" value="SODIUM-BILE ACID COTRANSPORTER"/>
    <property type="match status" value="1"/>
</dbReference>
<proteinExistence type="predicted"/>
<evidence type="ECO:0000256" key="5">
    <source>
        <dbReference type="SAM" id="Phobius"/>
    </source>
</evidence>
<dbReference type="InterPro" id="IPR002657">
    <property type="entry name" value="BilAc:Na_symport/Acr3"/>
</dbReference>
<dbReference type="AlphaFoldDB" id="A0A161R2L9"/>
<dbReference type="Gene3D" id="1.20.1530.20">
    <property type="match status" value="1"/>
</dbReference>
<dbReference type="RefSeq" id="WP_068733111.1">
    <property type="nucleotide sequence ID" value="NZ_LVYV01000012.1"/>
</dbReference>
<feature type="transmembrane region" description="Helical" evidence="5">
    <location>
        <begin position="110"/>
        <end position="132"/>
    </location>
</feature>
<feature type="transmembrane region" description="Helical" evidence="5">
    <location>
        <begin position="152"/>
        <end position="171"/>
    </location>
</feature>
<evidence type="ECO:0000313" key="6">
    <source>
        <dbReference type="EMBL" id="KZD23081.1"/>
    </source>
</evidence>
<organism evidence="6 7">
    <name type="scientific">Tardiphaga robiniae</name>
    <dbReference type="NCBI Taxonomy" id="943830"/>
    <lineage>
        <taxon>Bacteria</taxon>
        <taxon>Pseudomonadati</taxon>
        <taxon>Pseudomonadota</taxon>
        <taxon>Alphaproteobacteria</taxon>
        <taxon>Hyphomicrobiales</taxon>
        <taxon>Nitrobacteraceae</taxon>
        <taxon>Tardiphaga</taxon>
    </lineage>
</organism>
<evidence type="ECO:0000313" key="7">
    <source>
        <dbReference type="Proteomes" id="UP000076574"/>
    </source>
</evidence>
<comment type="subcellular location">
    <subcellularLocation>
        <location evidence="1">Membrane</location>
        <topology evidence="1">Multi-pass membrane protein</topology>
    </subcellularLocation>
</comment>
<dbReference type="Proteomes" id="UP000076574">
    <property type="component" value="Unassembled WGS sequence"/>
</dbReference>
<reference evidence="6 7" key="1">
    <citation type="submission" date="2016-03" db="EMBL/GenBank/DDBJ databases">
        <title>Microsymbionts genomes from the relict species Vavilovia formosa (Stev.) Fed.</title>
        <authorList>
            <person name="Kopat V."/>
            <person name="Chirak E."/>
            <person name="Kimeklis A."/>
            <person name="Andronov E."/>
        </authorList>
    </citation>
    <scope>NUCLEOTIDE SEQUENCE [LARGE SCALE GENOMIC DNA]</scope>
    <source>
        <strain evidence="6 7">Vaf07</strain>
    </source>
</reference>
<protein>
    <submittedName>
        <fullName evidence="6">Symporter</fullName>
    </submittedName>
</protein>
<evidence type="ECO:0000256" key="4">
    <source>
        <dbReference type="ARBA" id="ARBA00023136"/>
    </source>
</evidence>
<dbReference type="InterPro" id="IPR038770">
    <property type="entry name" value="Na+/solute_symporter_sf"/>
</dbReference>
<keyword evidence="7" id="KW-1185">Reference proteome</keyword>
<evidence type="ECO:0000256" key="1">
    <source>
        <dbReference type="ARBA" id="ARBA00004141"/>
    </source>
</evidence>
<gene>
    <name evidence="6" type="ORF">A4A58_06670</name>
</gene>
<evidence type="ECO:0000256" key="2">
    <source>
        <dbReference type="ARBA" id="ARBA00022692"/>
    </source>
</evidence>
<feature type="transmembrane region" description="Helical" evidence="5">
    <location>
        <begin position="208"/>
        <end position="234"/>
    </location>
</feature>
<dbReference type="EMBL" id="LVYV01000012">
    <property type="protein sequence ID" value="KZD23081.1"/>
    <property type="molecule type" value="Genomic_DNA"/>
</dbReference>